<dbReference type="GO" id="GO:0004371">
    <property type="term" value="F:glycerone kinase activity"/>
    <property type="evidence" value="ECO:0007669"/>
    <property type="project" value="TreeGrafter"/>
</dbReference>
<dbReference type="InterPro" id="IPR050861">
    <property type="entry name" value="Dihydroxyacetone_Kinase"/>
</dbReference>
<proteinExistence type="predicted"/>
<evidence type="ECO:0000313" key="2">
    <source>
        <dbReference type="Proteomes" id="UP000479710"/>
    </source>
</evidence>
<dbReference type="PANTHER" id="PTHR28629">
    <property type="entry name" value="TRIOKINASE/FMN CYCLASE"/>
    <property type="match status" value="1"/>
</dbReference>
<comment type="caution">
    <text evidence="1">The sequence shown here is derived from an EMBL/GenBank/DDBJ whole genome shotgun (WGS) entry which is preliminary data.</text>
</comment>
<dbReference type="OrthoDB" id="1724672at2759"/>
<gene>
    <name evidence="1" type="ORF">E2562_039519</name>
</gene>
<dbReference type="AlphaFoldDB" id="A0A6G1F2C8"/>
<protein>
    <submittedName>
        <fullName evidence="1">Uncharacterized protein</fullName>
    </submittedName>
</protein>
<reference evidence="1 2" key="1">
    <citation type="submission" date="2019-11" db="EMBL/GenBank/DDBJ databases">
        <title>Whole genome sequence of Oryza granulata.</title>
        <authorList>
            <person name="Li W."/>
        </authorList>
    </citation>
    <scope>NUCLEOTIDE SEQUENCE [LARGE SCALE GENOMIC DNA]</scope>
    <source>
        <strain evidence="2">cv. Menghai</strain>
        <tissue evidence="1">Leaf</tissue>
    </source>
</reference>
<dbReference type="PANTHER" id="PTHR28629:SF4">
    <property type="entry name" value="TRIOKINASE_FMN CYCLASE"/>
    <property type="match status" value="1"/>
</dbReference>
<name>A0A6G1F2C8_9ORYZ</name>
<dbReference type="EMBL" id="SPHZ02000002">
    <property type="protein sequence ID" value="KAF0931034.1"/>
    <property type="molecule type" value="Genomic_DNA"/>
</dbReference>
<dbReference type="GO" id="GO:0005829">
    <property type="term" value="C:cytosol"/>
    <property type="evidence" value="ECO:0007669"/>
    <property type="project" value="TreeGrafter"/>
</dbReference>
<dbReference type="GO" id="GO:0019563">
    <property type="term" value="P:glycerol catabolic process"/>
    <property type="evidence" value="ECO:0007669"/>
    <property type="project" value="TreeGrafter"/>
</dbReference>
<evidence type="ECO:0000313" key="1">
    <source>
        <dbReference type="EMBL" id="KAF0931034.1"/>
    </source>
</evidence>
<accession>A0A6G1F2C8</accession>
<keyword evidence="2" id="KW-1185">Reference proteome</keyword>
<dbReference type="Proteomes" id="UP000479710">
    <property type="component" value="Unassembled WGS sequence"/>
</dbReference>
<sequence length="119" mass="12795">MNSAPATAACASAPAIVFGATAGGAKSARDVVTVFIEGLVETYPGLQYLDGFPQIKVVLRADVVRGAYDKVAVISDPYFTGLANLEREPITQPISKLEVEFERNFRVPSSDDAEVSSWW</sequence>
<organism evidence="1 2">
    <name type="scientific">Oryza meyeriana var. granulata</name>
    <dbReference type="NCBI Taxonomy" id="110450"/>
    <lineage>
        <taxon>Eukaryota</taxon>
        <taxon>Viridiplantae</taxon>
        <taxon>Streptophyta</taxon>
        <taxon>Embryophyta</taxon>
        <taxon>Tracheophyta</taxon>
        <taxon>Spermatophyta</taxon>
        <taxon>Magnoliopsida</taxon>
        <taxon>Liliopsida</taxon>
        <taxon>Poales</taxon>
        <taxon>Poaceae</taxon>
        <taxon>BOP clade</taxon>
        <taxon>Oryzoideae</taxon>
        <taxon>Oryzeae</taxon>
        <taxon>Oryzinae</taxon>
        <taxon>Oryza</taxon>
        <taxon>Oryza meyeriana</taxon>
    </lineage>
</organism>